<protein>
    <submittedName>
        <fullName evidence="1">Uncharacterized protein</fullName>
    </submittedName>
</protein>
<dbReference type="EMBL" id="CAIJEO010000004">
    <property type="protein sequence ID" value="CAD0090206.1"/>
    <property type="molecule type" value="Genomic_DNA"/>
</dbReference>
<dbReference type="Proteomes" id="UP000714618">
    <property type="component" value="Unassembled WGS sequence"/>
</dbReference>
<evidence type="ECO:0000313" key="2">
    <source>
        <dbReference type="Proteomes" id="UP000714618"/>
    </source>
</evidence>
<dbReference type="AlphaFoldDB" id="A0A9N8JRS0"/>
<keyword evidence="2" id="KW-1185">Reference proteome</keyword>
<reference evidence="1" key="1">
    <citation type="submission" date="2020-06" db="EMBL/GenBank/DDBJ databases">
        <authorList>
            <person name="Onetto C."/>
        </authorList>
    </citation>
    <scope>NUCLEOTIDE SEQUENCE</scope>
</reference>
<name>A0A9N8JRS0_9PEZI</name>
<comment type="caution">
    <text evidence="1">The sequence shown here is derived from an EMBL/GenBank/DDBJ whole genome shotgun (WGS) entry which is preliminary data.</text>
</comment>
<gene>
    <name evidence="1" type="ORF">AWRI4233_LOCUS2562</name>
</gene>
<proteinExistence type="predicted"/>
<dbReference type="OrthoDB" id="3919305at2759"/>
<evidence type="ECO:0000313" key="1">
    <source>
        <dbReference type="EMBL" id="CAD0090206.1"/>
    </source>
</evidence>
<organism evidence="1 2">
    <name type="scientific">Aureobasidium mustum</name>
    <dbReference type="NCBI Taxonomy" id="2773714"/>
    <lineage>
        <taxon>Eukaryota</taxon>
        <taxon>Fungi</taxon>
        <taxon>Dikarya</taxon>
        <taxon>Ascomycota</taxon>
        <taxon>Pezizomycotina</taxon>
        <taxon>Dothideomycetes</taxon>
        <taxon>Dothideomycetidae</taxon>
        <taxon>Dothideales</taxon>
        <taxon>Saccotheciaceae</taxon>
        <taxon>Aureobasidium</taxon>
    </lineage>
</organism>
<accession>A0A9N8JRS0</accession>
<sequence length="224" mass="24616">MSVLDVTTTTGSWSGEGWKDRIDSIISRSTFLISSCDRCSDFDDSSDSDAISLKSVDSMAEFDYEDDDASSPYYSLGESSALTEAWSERAAFSLASFSETMGTLIDRVIALSPTAATVTLKLNIGLICSECDAYLRWTETEHEPLKITGLTDKVTAVIVEDMTADMVELFEDLTSFHPYYNAEYNAGRFNGYLTVLTERLEKLEADQLGADVAAAKAYLELADK</sequence>